<proteinExistence type="predicted"/>
<reference evidence="1" key="1">
    <citation type="journal article" date="2012" name="PLoS ONE">
        <title>Gene sets for utilization of primary and secondary nutrition supplies in the distal gut of endangered iberian lynx.</title>
        <authorList>
            <person name="Alcaide M."/>
            <person name="Messina E."/>
            <person name="Richter M."/>
            <person name="Bargiela R."/>
            <person name="Peplies J."/>
            <person name="Huws S.A."/>
            <person name="Newbold C.J."/>
            <person name="Golyshin P.N."/>
            <person name="Simon M.A."/>
            <person name="Lopez G."/>
            <person name="Yakimov M.M."/>
            <person name="Ferrer M."/>
        </authorList>
    </citation>
    <scope>NUCLEOTIDE SEQUENCE</scope>
</reference>
<evidence type="ECO:0000313" key="1">
    <source>
        <dbReference type="EMBL" id="EJW96225.1"/>
    </source>
</evidence>
<gene>
    <name evidence="1" type="ORF">EVA_15651</name>
</gene>
<comment type="caution">
    <text evidence="1">The sequence shown here is derived from an EMBL/GenBank/DDBJ whole genome shotgun (WGS) entry which is preliminary data.</text>
</comment>
<dbReference type="AlphaFoldDB" id="J9C8K8"/>
<sequence length="326" mass="36665">MYQLFFVEVEVRGLPVVQQRHTRLKAVLQLILTGPIVEIAAGLSLTFPTISEIEIGRTEHFLRLQGIGGSIRIDARHHTQRLLLVHLKSEAEITGPSQGSDQHFTAVFGGRLVQSQLEERRTEHIGTGAQFRIEHLLAKHERRFLDLYFTGPIAGKFGQEITLAVQVQQGRGILVQHHGLLLLMTDFGKRPDDIHRVVSDVMQVDCQRIDFIAQGDHHFLHTRFGLPLGVRDILQQRRGVAVGMHHMDSRFKIVLHAVREVGFLAGWQMVQVGGMVQRLSQIVLIDTSILTDPVNQIDVGCTDTDRRLLDGMCGPGKSQQSHEEHN</sequence>
<accession>J9C8K8</accession>
<dbReference type="EMBL" id="AMCI01005388">
    <property type="protein sequence ID" value="EJW96225.1"/>
    <property type="molecule type" value="Genomic_DNA"/>
</dbReference>
<organism evidence="1">
    <name type="scientific">gut metagenome</name>
    <dbReference type="NCBI Taxonomy" id="749906"/>
    <lineage>
        <taxon>unclassified sequences</taxon>
        <taxon>metagenomes</taxon>
        <taxon>organismal metagenomes</taxon>
    </lineage>
</organism>
<name>J9C8K8_9ZZZZ</name>
<protein>
    <submittedName>
        <fullName evidence="1">Uncharacterized protein</fullName>
    </submittedName>
</protein>